<evidence type="ECO:0000256" key="1">
    <source>
        <dbReference type="SAM" id="MobiDB-lite"/>
    </source>
</evidence>
<organism evidence="3 4">
    <name type="scientific">Oerskovia jenensis</name>
    <dbReference type="NCBI Taxonomy" id="162169"/>
    <lineage>
        <taxon>Bacteria</taxon>
        <taxon>Bacillati</taxon>
        <taxon>Actinomycetota</taxon>
        <taxon>Actinomycetes</taxon>
        <taxon>Micrococcales</taxon>
        <taxon>Cellulomonadaceae</taxon>
        <taxon>Oerskovia</taxon>
    </lineage>
</organism>
<dbReference type="RefSeq" id="WP_205306449.1">
    <property type="nucleotide sequence ID" value="NZ_BAAAVF010000019.1"/>
</dbReference>
<evidence type="ECO:0000256" key="2">
    <source>
        <dbReference type="SAM" id="Phobius"/>
    </source>
</evidence>
<feature type="transmembrane region" description="Helical" evidence="2">
    <location>
        <begin position="88"/>
        <end position="106"/>
    </location>
</feature>
<dbReference type="EMBL" id="JAFBBO010000001">
    <property type="protein sequence ID" value="MBM7478365.1"/>
    <property type="molecule type" value="Genomic_DNA"/>
</dbReference>
<sequence length="241" mass="25223">MDTHRLSSPEALAWAGCGPWSRGGDAAAAGAGFTGGPTLRPEVDAAGVEVLLRRREALWARLTPLAFLGVSMPMLLMPSSTNPLSWTWRVAAVVAAAVVVLLAGWVRRTREGRVAAALRAGGPTALLLATCVPARAGWGLDLAAADAPGVVVASVRSPVLGTVLARFADQELSRTLSSDTLRRAPWRTWAAEPVLVVGGRSASAVTALQGTDGGPWILSRARRRPTRRDRVATSERQGALA</sequence>
<gene>
    <name evidence="3" type="ORF">JOD49_001285</name>
</gene>
<evidence type="ECO:0000313" key="4">
    <source>
        <dbReference type="Proteomes" id="UP000698059"/>
    </source>
</evidence>
<feature type="transmembrane region" description="Helical" evidence="2">
    <location>
        <begin position="58"/>
        <end position="76"/>
    </location>
</feature>
<feature type="region of interest" description="Disordered" evidence="1">
    <location>
        <begin position="222"/>
        <end position="241"/>
    </location>
</feature>
<evidence type="ECO:0000313" key="3">
    <source>
        <dbReference type="EMBL" id="MBM7478365.1"/>
    </source>
</evidence>
<proteinExistence type="predicted"/>
<name>A0ABS2LD71_9CELL</name>
<comment type="caution">
    <text evidence="3">The sequence shown here is derived from an EMBL/GenBank/DDBJ whole genome shotgun (WGS) entry which is preliminary data.</text>
</comment>
<keyword evidence="2" id="KW-0472">Membrane</keyword>
<keyword evidence="2" id="KW-0812">Transmembrane</keyword>
<accession>A0ABS2LD71</accession>
<dbReference type="Proteomes" id="UP000698059">
    <property type="component" value="Unassembled WGS sequence"/>
</dbReference>
<protein>
    <submittedName>
        <fullName evidence="3">Uncharacterized protein</fullName>
    </submittedName>
</protein>
<keyword evidence="4" id="KW-1185">Reference proteome</keyword>
<keyword evidence="2" id="KW-1133">Transmembrane helix</keyword>
<reference evidence="3 4" key="1">
    <citation type="submission" date="2021-01" db="EMBL/GenBank/DDBJ databases">
        <title>Sequencing the genomes of 1000 actinobacteria strains.</title>
        <authorList>
            <person name="Klenk H.-P."/>
        </authorList>
    </citation>
    <scope>NUCLEOTIDE SEQUENCE [LARGE SCALE GENOMIC DNA]</scope>
    <source>
        <strain evidence="3 4">DSM 46000</strain>
    </source>
</reference>